<dbReference type="CDD" id="cd23766">
    <property type="entry name" value="IQCG"/>
    <property type="match status" value="1"/>
</dbReference>
<evidence type="ECO:0000256" key="10">
    <source>
        <dbReference type="SAM" id="Coils"/>
    </source>
</evidence>
<dbReference type="PANTHER" id="PTHR14871">
    <property type="entry name" value="DYNEIN REGULATORY COMPLEX PROTEIN 9"/>
    <property type="match status" value="1"/>
</dbReference>
<keyword evidence="5" id="KW-0282">Flagellum</keyword>
<sequence>MTREQLTSELQRCRLREDNERLVSSKIEAFLRQSIEENERSALDWTERRQEESRAYEKDIRKLREEIEQNRAALEELQLEYKQRQEFIDGCLAEKEAARRQRELEEHVRGCAVKIQAWWRGVMVRRKLGPYRPEEKKRKQTEDTCVHGASRANLVNVAAKD</sequence>
<keyword evidence="8" id="KW-0966">Cell projection</keyword>
<dbReference type="InParanoid" id="A0A7M7Q7C6"/>
<dbReference type="GO" id="GO:0044782">
    <property type="term" value="P:cilium organization"/>
    <property type="evidence" value="ECO:0007669"/>
    <property type="project" value="TreeGrafter"/>
</dbReference>
<keyword evidence="10" id="KW-0175">Coiled coil</keyword>
<dbReference type="Proteomes" id="UP000002358">
    <property type="component" value="Chromosome 3"/>
</dbReference>
<dbReference type="InterPro" id="IPR042618">
    <property type="entry name" value="IQCG"/>
</dbReference>
<evidence type="ECO:0000256" key="8">
    <source>
        <dbReference type="ARBA" id="ARBA00023273"/>
    </source>
</evidence>
<evidence type="ECO:0000256" key="4">
    <source>
        <dbReference type="ARBA" id="ARBA00022490"/>
    </source>
</evidence>
<proteinExistence type="inferred from homology"/>
<evidence type="ECO:0000256" key="7">
    <source>
        <dbReference type="ARBA" id="ARBA00023212"/>
    </source>
</evidence>
<comment type="similarity">
    <text evidence="2">Belongs to the DRC9 family.</text>
</comment>
<evidence type="ECO:0000256" key="3">
    <source>
        <dbReference type="ARBA" id="ARBA00013738"/>
    </source>
</evidence>
<dbReference type="RefSeq" id="XP_031783108.1">
    <property type="nucleotide sequence ID" value="XM_031927248.2"/>
</dbReference>
<organism evidence="11 12">
    <name type="scientific">Nasonia vitripennis</name>
    <name type="common">Parasitic wasp</name>
    <dbReference type="NCBI Taxonomy" id="7425"/>
    <lineage>
        <taxon>Eukaryota</taxon>
        <taxon>Metazoa</taxon>
        <taxon>Ecdysozoa</taxon>
        <taxon>Arthropoda</taxon>
        <taxon>Hexapoda</taxon>
        <taxon>Insecta</taxon>
        <taxon>Pterygota</taxon>
        <taxon>Neoptera</taxon>
        <taxon>Endopterygota</taxon>
        <taxon>Hymenoptera</taxon>
        <taxon>Apocrita</taxon>
        <taxon>Proctotrupomorpha</taxon>
        <taxon>Chalcidoidea</taxon>
        <taxon>Pteromalidae</taxon>
        <taxon>Pteromalinae</taxon>
        <taxon>Nasonia</taxon>
    </lineage>
</organism>
<evidence type="ECO:0000313" key="11">
    <source>
        <dbReference type="EnsemblMetazoa" id="XP_031783108"/>
    </source>
</evidence>
<evidence type="ECO:0000256" key="2">
    <source>
        <dbReference type="ARBA" id="ARBA00008222"/>
    </source>
</evidence>
<keyword evidence="12" id="KW-1185">Reference proteome</keyword>
<protein>
    <recommendedName>
        <fullName evidence="3">Dynein regulatory complex protein 9</fullName>
    </recommendedName>
    <alternativeName>
        <fullName evidence="9">IQ domain-containing protein G</fullName>
    </alternativeName>
</protein>
<dbReference type="SMR" id="A0A7M7Q7C6"/>
<accession>A0A7M7Q7C6</accession>
<dbReference type="AlphaFoldDB" id="A0A7M7Q7C6"/>
<dbReference type="InterPro" id="IPR000048">
    <property type="entry name" value="IQ_motif_EF-hand-BS"/>
</dbReference>
<comment type="subcellular location">
    <subcellularLocation>
        <location evidence="1">Cytoplasm</location>
        <location evidence="1">Cytoskeleton</location>
        <location evidence="1">Flagellum axoneme</location>
    </subcellularLocation>
</comment>
<dbReference type="PROSITE" id="PS50096">
    <property type="entry name" value="IQ"/>
    <property type="match status" value="1"/>
</dbReference>
<dbReference type="GO" id="GO:0005737">
    <property type="term" value="C:cytoplasm"/>
    <property type="evidence" value="ECO:0007669"/>
    <property type="project" value="TreeGrafter"/>
</dbReference>
<evidence type="ECO:0000313" key="12">
    <source>
        <dbReference type="Proteomes" id="UP000002358"/>
    </source>
</evidence>
<dbReference type="SMART" id="SM00015">
    <property type="entry name" value="IQ"/>
    <property type="match status" value="1"/>
</dbReference>
<reference evidence="11" key="1">
    <citation type="submission" date="2021-01" db="UniProtKB">
        <authorList>
            <consortium name="EnsemblMetazoa"/>
        </authorList>
    </citation>
    <scope>IDENTIFICATION</scope>
</reference>
<evidence type="ECO:0000256" key="9">
    <source>
        <dbReference type="ARBA" id="ARBA00032183"/>
    </source>
</evidence>
<evidence type="ECO:0000256" key="6">
    <source>
        <dbReference type="ARBA" id="ARBA00023069"/>
    </source>
</evidence>
<dbReference type="KEGG" id="nvi:100678961"/>
<keyword evidence="7" id="KW-0206">Cytoskeleton</keyword>
<keyword evidence="6" id="KW-0969">Cilium</keyword>
<keyword evidence="4" id="KW-0963">Cytoplasm</keyword>
<dbReference type="PANTHER" id="PTHR14871:SF1">
    <property type="entry name" value="DYNEIN REGULATORY COMPLEX PROTEIN 9"/>
    <property type="match status" value="1"/>
</dbReference>
<evidence type="ECO:0000256" key="1">
    <source>
        <dbReference type="ARBA" id="ARBA00004611"/>
    </source>
</evidence>
<dbReference type="GO" id="GO:0031514">
    <property type="term" value="C:motile cilium"/>
    <property type="evidence" value="ECO:0007669"/>
    <property type="project" value="TreeGrafter"/>
</dbReference>
<feature type="coiled-coil region" evidence="10">
    <location>
        <begin position="46"/>
        <end position="84"/>
    </location>
</feature>
<dbReference type="GeneID" id="100678961"/>
<dbReference type="EnsemblMetazoa" id="XM_031927248">
    <property type="protein sequence ID" value="XP_031783108"/>
    <property type="gene ID" value="LOC100678961"/>
</dbReference>
<dbReference type="Pfam" id="PF00612">
    <property type="entry name" value="IQ"/>
    <property type="match status" value="1"/>
</dbReference>
<evidence type="ECO:0000256" key="5">
    <source>
        <dbReference type="ARBA" id="ARBA00022846"/>
    </source>
</evidence>
<dbReference type="OrthoDB" id="10254713at2759"/>
<name>A0A7M7Q7C6_NASVI</name>